<gene>
    <name evidence="12" type="ORF">DAPPUDRAFT_307333</name>
</gene>
<dbReference type="Pfam" id="PF05428">
    <property type="entry name" value="CRF-BP_N"/>
    <property type="match status" value="1"/>
</dbReference>
<dbReference type="HOGENOM" id="CLU_056739_1_0_1"/>
<dbReference type="GO" id="GO:0005615">
    <property type="term" value="C:extracellular space"/>
    <property type="evidence" value="ECO:0000318"/>
    <property type="project" value="GO_Central"/>
</dbReference>
<accession>E9H1T2</accession>
<keyword evidence="4" id="KW-0964">Secreted</keyword>
<dbReference type="Proteomes" id="UP000000305">
    <property type="component" value="Unassembled WGS sequence"/>
</dbReference>
<dbReference type="FunCoup" id="E9H1T2">
    <property type="interactions" value="41"/>
</dbReference>
<dbReference type="InterPro" id="IPR056178">
    <property type="entry name" value="CRF-BP_C"/>
</dbReference>
<dbReference type="GO" id="GO:0009755">
    <property type="term" value="P:hormone-mediated signaling pathway"/>
    <property type="evidence" value="ECO:0000318"/>
    <property type="project" value="GO_Central"/>
</dbReference>
<dbReference type="eggNOG" id="ENOG502QRNI">
    <property type="taxonomic scope" value="Eukaryota"/>
</dbReference>
<evidence type="ECO:0000256" key="8">
    <source>
        <dbReference type="ARBA" id="ARBA00024997"/>
    </source>
</evidence>
<dbReference type="InterPro" id="IPR035914">
    <property type="entry name" value="Sperma_CUB_dom_sf"/>
</dbReference>
<dbReference type="KEGG" id="dpx:DAPPUDRAFT_307333"/>
<proteinExistence type="inferred from homology"/>
<evidence type="ECO:0000259" key="11">
    <source>
        <dbReference type="Pfam" id="PF23541"/>
    </source>
</evidence>
<keyword evidence="13" id="KW-1185">Reference proteome</keyword>
<evidence type="ECO:0000256" key="9">
    <source>
        <dbReference type="ARBA" id="ARBA00033162"/>
    </source>
</evidence>
<evidence type="ECO:0000256" key="6">
    <source>
        <dbReference type="ARBA" id="ARBA00023157"/>
    </source>
</evidence>
<evidence type="ECO:0000256" key="7">
    <source>
        <dbReference type="ARBA" id="ARBA00023180"/>
    </source>
</evidence>
<keyword evidence="5" id="KW-0732">Signal</keyword>
<dbReference type="STRING" id="6669.E9H1T2"/>
<comment type="subcellular location">
    <subcellularLocation>
        <location evidence="1">Secreted</location>
    </subcellularLocation>
</comment>
<evidence type="ECO:0000313" key="12">
    <source>
        <dbReference type="EMBL" id="EFX74226.1"/>
    </source>
</evidence>
<dbReference type="EMBL" id="GL732584">
    <property type="protein sequence ID" value="EFX74226.1"/>
    <property type="molecule type" value="Genomic_DNA"/>
</dbReference>
<evidence type="ECO:0000256" key="4">
    <source>
        <dbReference type="ARBA" id="ARBA00022525"/>
    </source>
</evidence>
<dbReference type="OrthoDB" id="10056927at2759"/>
<reference evidence="12 13" key="1">
    <citation type="journal article" date="2011" name="Science">
        <title>The ecoresponsive genome of Daphnia pulex.</title>
        <authorList>
            <person name="Colbourne J.K."/>
            <person name="Pfrender M.E."/>
            <person name="Gilbert D."/>
            <person name="Thomas W.K."/>
            <person name="Tucker A."/>
            <person name="Oakley T.H."/>
            <person name="Tokishita S."/>
            <person name="Aerts A."/>
            <person name="Arnold G.J."/>
            <person name="Basu M.K."/>
            <person name="Bauer D.J."/>
            <person name="Caceres C.E."/>
            <person name="Carmel L."/>
            <person name="Casola C."/>
            <person name="Choi J.H."/>
            <person name="Detter J.C."/>
            <person name="Dong Q."/>
            <person name="Dusheyko S."/>
            <person name="Eads B.D."/>
            <person name="Frohlich T."/>
            <person name="Geiler-Samerotte K.A."/>
            <person name="Gerlach D."/>
            <person name="Hatcher P."/>
            <person name="Jogdeo S."/>
            <person name="Krijgsveld J."/>
            <person name="Kriventseva E.V."/>
            <person name="Kultz D."/>
            <person name="Laforsch C."/>
            <person name="Lindquist E."/>
            <person name="Lopez J."/>
            <person name="Manak J.R."/>
            <person name="Muller J."/>
            <person name="Pangilinan J."/>
            <person name="Patwardhan R.P."/>
            <person name="Pitluck S."/>
            <person name="Pritham E.J."/>
            <person name="Rechtsteiner A."/>
            <person name="Rho M."/>
            <person name="Rogozin I.B."/>
            <person name="Sakarya O."/>
            <person name="Salamov A."/>
            <person name="Schaack S."/>
            <person name="Shapiro H."/>
            <person name="Shiga Y."/>
            <person name="Skalitzky C."/>
            <person name="Smith Z."/>
            <person name="Souvorov A."/>
            <person name="Sung W."/>
            <person name="Tang Z."/>
            <person name="Tsuchiya D."/>
            <person name="Tu H."/>
            <person name="Vos H."/>
            <person name="Wang M."/>
            <person name="Wolf Y.I."/>
            <person name="Yamagata H."/>
            <person name="Yamada T."/>
            <person name="Ye Y."/>
            <person name="Shaw J.R."/>
            <person name="Andrews J."/>
            <person name="Crease T.J."/>
            <person name="Tang H."/>
            <person name="Lucas S.M."/>
            <person name="Robertson H.M."/>
            <person name="Bork P."/>
            <person name="Koonin E.V."/>
            <person name="Zdobnov E.M."/>
            <person name="Grigoriev I.V."/>
            <person name="Lynch M."/>
            <person name="Boore J.L."/>
        </authorList>
    </citation>
    <scope>NUCLEOTIDE SEQUENCE [LARGE SCALE GENOMIC DNA]</scope>
</reference>
<organism evidence="12 13">
    <name type="scientific">Daphnia pulex</name>
    <name type="common">Water flea</name>
    <dbReference type="NCBI Taxonomy" id="6669"/>
    <lineage>
        <taxon>Eukaryota</taxon>
        <taxon>Metazoa</taxon>
        <taxon>Ecdysozoa</taxon>
        <taxon>Arthropoda</taxon>
        <taxon>Crustacea</taxon>
        <taxon>Branchiopoda</taxon>
        <taxon>Diplostraca</taxon>
        <taxon>Cladocera</taxon>
        <taxon>Anomopoda</taxon>
        <taxon>Daphniidae</taxon>
        <taxon>Daphnia</taxon>
    </lineage>
</organism>
<dbReference type="GO" id="GO:0051424">
    <property type="term" value="F:corticotropin-releasing hormone binding"/>
    <property type="evidence" value="ECO:0000318"/>
    <property type="project" value="GO_Central"/>
</dbReference>
<name>E9H1T2_DAPPU</name>
<dbReference type="InterPro" id="IPR056177">
    <property type="entry name" value="CRF-BP_N"/>
</dbReference>
<dbReference type="GO" id="GO:0051460">
    <property type="term" value="P:negative regulation of corticotropin secretion"/>
    <property type="evidence" value="ECO:0000318"/>
    <property type="project" value="GO_Central"/>
</dbReference>
<comment type="similarity">
    <text evidence="2">Belongs to the CRF-binding protein family.</text>
</comment>
<dbReference type="PANTHER" id="PTHR10278">
    <property type="entry name" value="CORTICOTROPIN-RELEASING FACTOR-BINDING PROTEIN"/>
    <property type="match status" value="1"/>
</dbReference>
<keyword evidence="7" id="KW-0325">Glycoprotein</keyword>
<dbReference type="SUPFAM" id="SSF49854">
    <property type="entry name" value="Spermadhesin, CUB domain"/>
    <property type="match status" value="1"/>
</dbReference>
<protein>
    <recommendedName>
        <fullName evidence="3">Corticotropin-releasing factor-binding protein</fullName>
    </recommendedName>
    <alternativeName>
        <fullName evidence="9">Corticotropin-releasing hormone-binding protein</fullName>
    </alternativeName>
</protein>
<feature type="domain" description="Corticotropin-releasing factor binding protein N-terminal" evidence="10">
    <location>
        <begin position="5"/>
        <end position="120"/>
    </location>
</feature>
<evidence type="ECO:0000256" key="2">
    <source>
        <dbReference type="ARBA" id="ARBA00008313"/>
    </source>
</evidence>
<dbReference type="PANTHER" id="PTHR10278:SF0">
    <property type="entry name" value="CORTICOTROPIN-RELEASING FACTOR-BINDING PROTEIN"/>
    <property type="match status" value="1"/>
</dbReference>
<sequence>MTVTSKDGHFYYKASPKDEVEPGTTCGLYLITDPERLIEIELIHVDVSCENGGLISVVDGWELNGEFFPSPEDHHLPLEQRVKSECGSHQVMSRYLSSQNAALVQYRVPRLGQGFSLRVNYVKNPQPCNILVEGTSYVYTLSNHGRRLNCSVTTLFPASISLVSLDVGFTEQRRFSRGPSSRHHLITHRSPPGEIVHNCEEKDMSDFLQIGGSSGLDTANMLVSDSVCGAAREPKTTEETIACGITTVRLVSSGRHRNWAQVSIRPAEDEDLSLANVMCPA</sequence>
<feature type="domain" description="Corticotropin-releasing factor binding protein C-terminal" evidence="11">
    <location>
        <begin position="137"/>
        <end position="272"/>
    </location>
</feature>
<keyword evidence="6" id="KW-1015">Disulfide bond</keyword>
<dbReference type="OMA" id="VKKLHNP"/>
<evidence type="ECO:0000259" key="10">
    <source>
        <dbReference type="Pfam" id="PF05428"/>
    </source>
</evidence>
<evidence type="ECO:0000256" key="1">
    <source>
        <dbReference type="ARBA" id="ARBA00004613"/>
    </source>
</evidence>
<dbReference type="InterPro" id="IPR008435">
    <property type="entry name" value="CRF-bd"/>
</dbReference>
<dbReference type="InParanoid" id="E9H1T2"/>
<dbReference type="Pfam" id="PF23541">
    <property type="entry name" value="CRF-BP_C"/>
    <property type="match status" value="1"/>
</dbReference>
<evidence type="ECO:0000313" key="13">
    <source>
        <dbReference type="Proteomes" id="UP000000305"/>
    </source>
</evidence>
<dbReference type="AlphaFoldDB" id="E9H1T2"/>
<comment type="function">
    <text evidence="8">Binds CRF and inactivates it. May prevent inappropriate pituitary-adrenal stimulation in pregnancy.</text>
</comment>
<evidence type="ECO:0000256" key="3">
    <source>
        <dbReference type="ARBA" id="ARBA00015713"/>
    </source>
</evidence>
<evidence type="ECO:0000256" key="5">
    <source>
        <dbReference type="ARBA" id="ARBA00022729"/>
    </source>
</evidence>